<protein>
    <recommendedName>
        <fullName evidence="3">2'-phosphotransferase</fullName>
        <ecNumber evidence="3">2.7.1.160</ecNumber>
    </recommendedName>
</protein>
<dbReference type="SUPFAM" id="SSF56399">
    <property type="entry name" value="ADP-ribosylation"/>
    <property type="match status" value="1"/>
</dbReference>
<dbReference type="GO" id="GO:0000215">
    <property type="term" value="F:tRNA 2'-phosphotransferase activity"/>
    <property type="evidence" value="ECO:0007669"/>
    <property type="project" value="UniProtKB-EC"/>
</dbReference>
<accession>A0A7S1TNW9</accession>
<evidence type="ECO:0000256" key="3">
    <source>
        <dbReference type="ARBA" id="ARBA00012007"/>
    </source>
</evidence>
<evidence type="ECO:0000256" key="4">
    <source>
        <dbReference type="ARBA" id="ARBA00022679"/>
    </source>
</evidence>
<dbReference type="InterPro" id="IPR042081">
    <property type="entry name" value="RNA_2'-PTrans_C"/>
</dbReference>
<proteinExistence type="inferred from homology"/>
<dbReference type="InterPro" id="IPR002745">
    <property type="entry name" value="Ptrans_KptA/Tpt1"/>
</dbReference>
<evidence type="ECO:0000256" key="1">
    <source>
        <dbReference type="ARBA" id="ARBA00003343"/>
    </source>
</evidence>
<gene>
    <name evidence="7" type="ORF">EAUS1353_LOCUS2200</name>
</gene>
<dbReference type="EC" id="2.7.1.160" evidence="3"/>
<evidence type="ECO:0000313" key="7">
    <source>
        <dbReference type="EMBL" id="CAD9240461.1"/>
    </source>
</evidence>
<dbReference type="Gene3D" id="1.10.10.970">
    <property type="entry name" value="RNA 2'-phosphotransferase, Tpt1/KptA family, N-terminal domain"/>
    <property type="match status" value="1"/>
</dbReference>
<comment type="function">
    <text evidence="1">Catalyzes the last step of tRNA splicing, the transfer of the splice junction 2'-phosphate from ligated tRNA to NAD to produce ADP-ribose 1''-2'' cyclic phosphate.</text>
</comment>
<dbReference type="GO" id="GO:0006388">
    <property type="term" value="P:tRNA splicing, via endonucleolytic cleavage and ligation"/>
    <property type="evidence" value="ECO:0007669"/>
    <property type="project" value="TreeGrafter"/>
</dbReference>
<dbReference type="Gene3D" id="3.20.170.30">
    <property type="match status" value="1"/>
</dbReference>
<dbReference type="AlphaFoldDB" id="A0A7S1TNW9"/>
<name>A0A7S1TNW9_9RHOD</name>
<organism evidence="7">
    <name type="scientific">Erythrolobus australicus</name>
    <dbReference type="NCBI Taxonomy" id="1077150"/>
    <lineage>
        <taxon>Eukaryota</taxon>
        <taxon>Rhodophyta</taxon>
        <taxon>Bangiophyceae</taxon>
        <taxon>Porphyridiales</taxon>
        <taxon>Porphyridiaceae</taxon>
        <taxon>Erythrolobus</taxon>
    </lineage>
</organism>
<dbReference type="PANTHER" id="PTHR12684:SF2">
    <property type="entry name" value="TRNA 2'-PHOSPHOTRANSFERASE 1"/>
    <property type="match status" value="1"/>
</dbReference>
<dbReference type="Pfam" id="PF01885">
    <property type="entry name" value="PTS_2-RNA"/>
    <property type="match status" value="1"/>
</dbReference>
<reference evidence="7" key="1">
    <citation type="submission" date="2021-01" db="EMBL/GenBank/DDBJ databases">
        <authorList>
            <person name="Corre E."/>
            <person name="Pelletier E."/>
            <person name="Niang G."/>
            <person name="Scheremetjew M."/>
            <person name="Finn R."/>
            <person name="Kale V."/>
            <person name="Holt S."/>
            <person name="Cochrane G."/>
            <person name="Meng A."/>
            <person name="Brown T."/>
            <person name="Cohen L."/>
        </authorList>
    </citation>
    <scope>NUCLEOTIDE SEQUENCE</scope>
    <source>
        <strain evidence="7">CCMP3124</strain>
    </source>
</reference>
<sequence>MDAERERVKLSRALSRVLRHTATRDGVRVGADGFVAVEELRRLPRFATLSDERVREVVGRDEKKRYALRTEARTGALEIRANQGHSLVGAIDDDKLLERVVDWPDGQRCIHGTTRKAWGLIRTDGLRPMGRNHIHFAPGYFGEPHVVSGMRKNCAVFIRLDVEACLREGIPLFRSQNHAILSPGDSRGRISPRFFAHVQDANGKLLVE</sequence>
<keyword evidence="4" id="KW-0808">Transferase</keyword>
<evidence type="ECO:0000256" key="5">
    <source>
        <dbReference type="ARBA" id="ARBA00023027"/>
    </source>
</evidence>
<comment type="catalytic activity">
    <reaction evidence="6">
        <text>2'-phospho-[ligated tRNA] + NAD(+) = mature tRNA + ADP-alpha-D-ribose 1'',2''-cyclic phosphate + nicotinamide</text>
        <dbReference type="Rhea" id="RHEA:23324"/>
        <dbReference type="Rhea" id="RHEA-COMP:11106"/>
        <dbReference type="Rhea" id="RHEA-COMP:11107"/>
        <dbReference type="ChEBI" id="CHEBI:17154"/>
        <dbReference type="ChEBI" id="CHEBI:57540"/>
        <dbReference type="ChEBI" id="CHEBI:76596"/>
        <dbReference type="ChEBI" id="CHEBI:82883"/>
        <dbReference type="ChEBI" id="CHEBI:85027"/>
        <dbReference type="EC" id="2.7.1.160"/>
    </reaction>
</comment>
<evidence type="ECO:0000256" key="2">
    <source>
        <dbReference type="ARBA" id="ARBA00009836"/>
    </source>
</evidence>
<dbReference type="EMBL" id="HBGI01003381">
    <property type="protein sequence ID" value="CAD9240461.1"/>
    <property type="molecule type" value="Transcribed_RNA"/>
</dbReference>
<dbReference type="PANTHER" id="PTHR12684">
    <property type="entry name" value="PUTATIVE PHOSPHOTRANSFERASE"/>
    <property type="match status" value="1"/>
</dbReference>
<evidence type="ECO:0000256" key="6">
    <source>
        <dbReference type="ARBA" id="ARBA00047949"/>
    </source>
</evidence>
<comment type="similarity">
    <text evidence="2">Belongs to the KptA/TPT1 family.</text>
</comment>
<keyword evidence="5" id="KW-0520">NAD</keyword>
<dbReference type="InterPro" id="IPR042080">
    <property type="entry name" value="RNA_2'-PTrans_N"/>
</dbReference>